<dbReference type="Proteomes" id="UP000326924">
    <property type="component" value="Unassembled WGS sequence"/>
</dbReference>
<evidence type="ECO:0000256" key="2">
    <source>
        <dbReference type="SAM" id="Phobius"/>
    </source>
</evidence>
<reference evidence="3 4" key="1">
    <citation type="submission" date="2019-09" db="EMBL/GenBank/DDBJ databases">
        <title>Draft genome of the ectomycorrhizal ascomycete Sphaerosporella brunnea.</title>
        <authorList>
            <consortium name="DOE Joint Genome Institute"/>
            <person name="Benucci G.M."/>
            <person name="Marozzi G."/>
            <person name="Antonielli L."/>
            <person name="Sanchez S."/>
            <person name="Marco P."/>
            <person name="Wang X."/>
            <person name="Falini L.B."/>
            <person name="Barry K."/>
            <person name="Haridas S."/>
            <person name="Lipzen A."/>
            <person name="Labutti K."/>
            <person name="Grigoriev I.V."/>
            <person name="Murat C."/>
            <person name="Martin F."/>
            <person name="Albertini E."/>
            <person name="Donnini D."/>
            <person name="Bonito G."/>
        </authorList>
    </citation>
    <scope>NUCLEOTIDE SEQUENCE [LARGE SCALE GENOMIC DNA]</scope>
    <source>
        <strain evidence="3 4">Sb_GMNB300</strain>
    </source>
</reference>
<evidence type="ECO:0000313" key="3">
    <source>
        <dbReference type="EMBL" id="KAA8903334.1"/>
    </source>
</evidence>
<feature type="transmembrane region" description="Helical" evidence="2">
    <location>
        <begin position="41"/>
        <end position="66"/>
    </location>
</feature>
<proteinExistence type="predicted"/>
<gene>
    <name evidence="3" type="ORF">FN846DRAFT_56286</name>
</gene>
<feature type="transmembrane region" description="Helical" evidence="2">
    <location>
        <begin position="73"/>
        <end position="100"/>
    </location>
</feature>
<keyword evidence="2" id="KW-0472">Membrane</keyword>
<name>A0A5J5EUB0_9PEZI</name>
<keyword evidence="2" id="KW-1133">Transmembrane helix</keyword>
<feature type="region of interest" description="Disordered" evidence="1">
    <location>
        <begin position="181"/>
        <end position="204"/>
    </location>
</feature>
<feature type="transmembrane region" description="Helical" evidence="2">
    <location>
        <begin position="120"/>
        <end position="143"/>
    </location>
</feature>
<organism evidence="3 4">
    <name type="scientific">Sphaerosporella brunnea</name>
    <dbReference type="NCBI Taxonomy" id="1250544"/>
    <lineage>
        <taxon>Eukaryota</taxon>
        <taxon>Fungi</taxon>
        <taxon>Dikarya</taxon>
        <taxon>Ascomycota</taxon>
        <taxon>Pezizomycotina</taxon>
        <taxon>Pezizomycetes</taxon>
        <taxon>Pezizales</taxon>
        <taxon>Pyronemataceae</taxon>
        <taxon>Sphaerosporella</taxon>
    </lineage>
</organism>
<dbReference type="AlphaFoldDB" id="A0A5J5EUB0"/>
<feature type="transmembrane region" description="Helical" evidence="2">
    <location>
        <begin position="12"/>
        <end position="35"/>
    </location>
</feature>
<comment type="caution">
    <text evidence="3">The sequence shown here is derived from an EMBL/GenBank/DDBJ whole genome shotgun (WGS) entry which is preliminary data.</text>
</comment>
<dbReference type="OrthoDB" id="2117453at2759"/>
<feature type="compositionally biased region" description="Low complexity" evidence="1">
    <location>
        <begin position="239"/>
        <end position="252"/>
    </location>
</feature>
<dbReference type="EMBL" id="VXIS01000119">
    <property type="protein sequence ID" value="KAA8903334.1"/>
    <property type="molecule type" value="Genomic_DNA"/>
</dbReference>
<keyword evidence="2" id="KW-0812">Transmembrane</keyword>
<feature type="region of interest" description="Disordered" evidence="1">
    <location>
        <begin position="216"/>
        <end position="260"/>
    </location>
</feature>
<evidence type="ECO:0000313" key="4">
    <source>
        <dbReference type="Proteomes" id="UP000326924"/>
    </source>
</evidence>
<dbReference type="PANTHER" id="PTHR37451:SF4">
    <property type="entry name" value="MARVEL DOMAIN-CONTAINING PROTEIN"/>
    <property type="match status" value="1"/>
</dbReference>
<dbReference type="PANTHER" id="PTHR37451">
    <property type="entry name" value="MARVEL DOMAIN"/>
    <property type="match status" value="1"/>
</dbReference>
<keyword evidence="4" id="KW-1185">Reference proteome</keyword>
<feature type="compositionally biased region" description="Low complexity" evidence="1">
    <location>
        <begin position="188"/>
        <end position="204"/>
    </location>
</feature>
<protein>
    <recommendedName>
        <fullName evidence="5">MARVEL domain-containing protein</fullName>
    </recommendedName>
</protein>
<accession>A0A5J5EUB0</accession>
<evidence type="ECO:0000256" key="1">
    <source>
        <dbReference type="SAM" id="MobiDB-lite"/>
    </source>
</evidence>
<sequence>MMAQDQRWPFIPFVAVRGVQFIFSVIILGLTAYLCSFGGDIWWAALGLFIAIIIFLWMVANFVLYFMCLLLPLAVVIVDAFCFLFLLIAMAGTASSNYLSVDCAYWKYTDFYSPCSVVKAAFAFELLGMFLFIASLVFASITLHKTRKDLRGKKYNAGLPFVSGGTAEDQQQYYQQGAPMEQLPPAQPQQQQQQIYPQQQPPQQMQYVQGQTYEGFVSPATSPAPQSIGGYAPPPAALQPPQHAHQPPHGAAEMPVYTQA</sequence>
<evidence type="ECO:0008006" key="5">
    <source>
        <dbReference type="Google" id="ProtNLM"/>
    </source>
</evidence>
<dbReference type="InParanoid" id="A0A5J5EUB0"/>